<dbReference type="EMBL" id="AB267668">
    <property type="protein sequence ID" value="BAF99691.1"/>
    <property type="molecule type" value="mRNA"/>
</dbReference>
<dbReference type="InterPro" id="IPR051504">
    <property type="entry name" value="Plant_metabolite_acyltrans"/>
</dbReference>
<name>B0I1H4_LOBER</name>
<sequence>MAAPKDFTVLEHSRVSPPAGSVAEKSFTLNFLDMPWLLLHPIHQLCFYDYPHSDTSHFTQTVVPKLKDSLSITLQHFFPFAGNLIVFPYGADPNVVPPKPEIRYMEGDSVCLTICECTKDFNYLTGNYARKADEYYPLVPKLGDIVKGSDYIKIPVLAIQLTLFPNRGFCIGVTNHHSAADGNARINFLKFWAKITKSGNGDSLSFLATESLLPFCDKSLIKDPRCLDTTEWSHVAPSRRQECQPPHLSGNPDKLRITFIVTREQINRVKKSVLARRPTLEHLPTFTIACGLVWVCSAKVCDALGEYKGMEDDREQFICVVDGRSRMDPPIPSTYFGNCLVPCIVLCKRNQLLEGEGLINAVEFLGGAIRKRCNNKDGIFAGAESWGEQFMASPRTTLGVAGSPKFSIYDTDFGWGKPSKCEAVSIDYGGTMSLSDCKDSKEDVEIGLLLAKNQLDVFNSIFTEELKSWTC</sequence>
<accession>B0I1H4</accession>
<keyword evidence="2 3" id="KW-0012">Acyltransferase</keyword>
<proteinExistence type="evidence at transcript level"/>
<dbReference type="PANTHER" id="PTHR31625">
    <property type="match status" value="1"/>
</dbReference>
<dbReference type="GO" id="GO:0016747">
    <property type="term" value="F:acyltransferase activity, transferring groups other than amino-acyl groups"/>
    <property type="evidence" value="ECO:0007669"/>
    <property type="project" value="UniProtKB-ARBA"/>
</dbReference>
<dbReference type="Gene3D" id="3.30.559.10">
    <property type="entry name" value="Chloramphenicol acetyltransferase-like domain"/>
    <property type="match status" value="2"/>
</dbReference>
<dbReference type="Pfam" id="PF02458">
    <property type="entry name" value="Transferase"/>
    <property type="match status" value="2"/>
</dbReference>
<evidence type="ECO:0000256" key="2">
    <source>
        <dbReference type="ARBA" id="ARBA00023315"/>
    </source>
</evidence>
<evidence type="ECO:0000256" key="1">
    <source>
        <dbReference type="ARBA" id="ARBA00022679"/>
    </source>
</evidence>
<reference evidence="3" key="1">
    <citation type="submission" date="2006-08" db="EMBL/GenBank/DDBJ databases">
        <title>cDNA cloning of acyltransferase from Lobelia erinus.</title>
        <authorList>
            <person name="Noda N."/>
        </authorList>
    </citation>
    <scope>NUCLEOTIDE SEQUENCE</scope>
    <source>
        <tissue evidence="3">Petal</tissue>
    </source>
</reference>
<organism evidence="3">
    <name type="scientific">Lobelia erinus</name>
    <name type="common">Edging lobelia</name>
    <dbReference type="NCBI Taxonomy" id="16430"/>
    <lineage>
        <taxon>Eukaryota</taxon>
        <taxon>Viridiplantae</taxon>
        <taxon>Streptophyta</taxon>
        <taxon>Embryophyta</taxon>
        <taxon>Tracheophyta</taxon>
        <taxon>Spermatophyta</taxon>
        <taxon>Magnoliopsida</taxon>
        <taxon>eudicotyledons</taxon>
        <taxon>Gunneridae</taxon>
        <taxon>Pentapetalae</taxon>
        <taxon>asterids</taxon>
        <taxon>campanulids</taxon>
        <taxon>Asterales</taxon>
        <taxon>Campanulaceae</taxon>
        <taxon>Lobelia</taxon>
    </lineage>
</organism>
<evidence type="ECO:0000313" key="3">
    <source>
        <dbReference type="EMBL" id="BAF99691.1"/>
    </source>
</evidence>
<protein>
    <submittedName>
        <fullName evidence="3">Putative anthocyanin acyltransferase</fullName>
    </submittedName>
</protein>
<dbReference type="InterPro" id="IPR023213">
    <property type="entry name" value="CAT-like_dom_sf"/>
</dbReference>
<gene>
    <name evidence="3" type="primary">LeAT2</name>
</gene>
<keyword evidence="1 3" id="KW-0808">Transferase</keyword>
<dbReference type="AlphaFoldDB" id="B0I1H4"/>